<evidence type="ECO:0000256" key="5">
    <source>
        <dbReference type="ARBA" id="ARBA00023136"/>
    </source>
</evidence>
<feature type="domain" description="Major facilitator superfamily (MFS) profile" evidence="8">
    <location>
        <begin position="21"/>
        <end position="465"/>
    </location>
</feature>
<accession>A0A1V6Q5S8</accession>
<feature type="transmembrane region" description="Helical" evidence="7">
    <location>
        <begin position="180"/>
        <end position="199"/>
    </location>
</feature>
<feature type="transmembrane region" description="Helical" evidence="7">
    <location>
        <begin position="93"/>
        <end position="119"/>
    </location>
</feature>
<feature type="transmembrane region" description="Helical" evidence="7">
    <location>
        <begin position="152"/>
        <end position="174"/>
    </location>
</feature>
<evidence type="ECO:0000256" key="6">
    <source>
        <dbReference type="SAM" id="MobiDB-lite"/>
    </source>
</evidence>
<gene>
    <name evidence="9" type="ORF">PENANT_c013G06320</name>
</gene>
<dbReference type="InterPro" id="IPR036259">
    <property type="entry name" value="MFS_trans_sf"/>
</dbReference>
<evidence type="ECO:0000256" key="4">
    <source>
        <dbReference type="ARBA" id="ARBA00022989"/>
    </source>
</evidence>
<feature type="transmembrane region" description="Helical" evidence="7">
    <location>
        <begin position="331"/>
        <end position="352"/>
    </location>
</feature>
<evidence type="ECO:0000313" key="10">
    <source>
        <dbReference type="Proteomes" id="UP000191672"/>
    </source>
</evidence>
<dbReference type="PROSITE" id="PS50850">
    <property type="entry name" value="MFS"/>
    <property type="match status" value="1"/>
</dbReference>
<feature type="transmembrane region" description="Helical" evidence="7">
    <location>
        <begin position="263"/>
        <end position="280"/>
    </location>
</feature>
<evidence type="ECO:0000259" key="8">
    <source>
        <dbReference type="PROSITE" id="PS50850"/>
    </source>
</evidence>
<keyword evidence="5 7" id="KW-0472">Membrane</keyword>
<feature type="transmembrane region" description="Helical" evidence="7">
    <location>
        <begin position="411"/>
        <end position="433"/>
    </location>
</feature>
<feature type="transmembrane region" description="Helical" evidence="7">
    <location>
        <begin position="125"/>
        <end position="145"/>
    </location>
</feature>
<dbReference type="GO" id="GO:0016020">
    <property type="term" value="C:membrane"/>
    <property type="evidence" value="ECO:0007669"/>
    <property type="project" value="UniProtKB-SubCell"/>
</dbReference>
<evidence type="ECO:0000256" key="7">
    <source>
        <dbReference type="SAM" id="Phobius"/>
    </source>
</evidence>
<dbReference type="STRING" id="416450.A0A1V6Q5S8"/>
<proteinExistence type="predicted"/>
<organism evidence="9 10">
    <name type="scientific">Penicillium antarcticum</name>
    <dbReference type="NCBI Taxonomy" id="416450"/>
    <lineage>
        <taxon>Eukaryota</taxon>
        <taxon>Fungi</taxon>
        <taxon>Dikarya</taxon>
        <taxon>Ascomycota</taxon>
        <taxon>Pezizomycotina</taxon>
        <taxon>Eurotiomycetes</taxon>
        <taxon>Eurotiomycetidae</taxon>
        <taxon>Eurotiales</taxon>
        <taxon>Aspergillaceae</taxon>
        <taxon>Penicillium</taxon>
    </lineage>
</organism>
<keyword evidence="3 7" id="KW-0812">Transmembrane</keyword>
<dbReference type="Pfam" id="PF07690">
    <property type="entry name" value="MFS_1"/>
    <property type="match status" value="1"/>
</dbReference>
<comment type="subcellular location">
    <subcellularLocation>
        <location evidence="1">Membrane</location>
        <topology evidence="1">Multi-pass membrane protein</topology>
    </subcellularLocation>
</comment>
<feature type="region of interest" description="Disordered" evidence="6">
    <location>
        <begin position="212"/>
        <end position="231"/>
    </location>
</feature>
<dbReference type="InterPro" id="IPR020846">
    <property type="entry name" value="MFS_dom"/>
</dbReference>
<feature type="transmembrane region" description="Helical" evidence="7">
    <location>
        <begin position="61"/>
        <end position="81"/>
    </location>
</feature>
<dbReference type="InterPro" id="IPR050930">
    <property type="entry name" value="MFS_Vesicular_Transporter"/>
</dbReference>
<keyword evidence="2" id="KW-0813">Transport</keyword>
<feature type="compositionally biased region" description="Polar residues" evidence="6">
    <location>
        <begin position="220"/>
        <end position="231"/>
    </location>
</feature>
<evidence type="ECO:0000256" key="1">
    <source>
        <dbReference type="ARBA" id="ARBA00004141"/>
    </source>
</evidence>
<dbReference type="AlphaFoldDB" id="A0A1V6Q5S8"/>
<evidence type="ECO:0000256" key="2">
    <source>
        <dbReference type="ARBA" id="ARBA00022448"/>
    </source>
</evidence>
<dbReference type="SUPFAM" id="SSF103473">
    <property type="entry name" value="MFS general substrate transporter"/>
    <property type="match status" value="1"/>
</dbReference>
<keyword evidence="10" id="KW-1185">Reference proteome</keyword>
<dbReference type="Proteomes" id="UP000191672">
    <property type="component" value="Unassembled WGS sequence"/>
</dbReference>
<dbReference type="PANTHER" id="PTHR23506:SF35">
    <property type="entry name" value="MAJOR FACILITATOR SUPERFAMILY (MFS) PROFILE DOMAIN-CONTAINING PROTEIN-RELATED"/>
    <property type="match status" value="1"/>
</dbReference>
<protein>
    <recommendedName>
        <fullName evidence="8">Major facilitator superfamily (MFS) profile domain-containing protein</fullName>
    </recommendedName>
</protein>
<dbReference type="PANTHER" id="PTHR23506">
    <property type="entry name" value="GH10249P"/>
    <property type="match status" value="1"/>
</dbReference>
<feature type="transmembrane region" description="Helical" evidence="7">
    <location>
        <begin position="439"/>
        <end position="461"/>
    </location>
</feature>
<comment type="caution">
    <text evidence="9">The sequence shown here is derived from an EMBL/GenBank/DDBJ whole genome shotgun (WGS) entry which is preliminary data.</text>
</comment>
<feature type="transmembrane region" description="Helical" evidence="7">
    <location>
        <begin position="20"/>
        <end position="41"/>
    </location>
</feature>
<dbReference type="InterPro" id="IPR011701">
    <property type="entry name" value="MFS"/>
</dbReference>
<sequence>MTSLPMGSTWGRHWRSSAWFIVTAIVIALFTDTFLNSFIVPILPYMLENRISLDPSRTQSIITWLFFESAAVSVVLRMPLAHFADKSASKRKWFMWALVIALTGTIATAASSSLAVLFVSRFVQAFANSIMWVVGYSTLAATVPIQHTAKVYSAVSVAGSLGASSGPMLAGLLFQLAGYWMAWTLAFAIIAVDIAFRLLMVETATVEKIDTTEDPVVKQDSPSENSPLLSSQRIPDRYESHKPQDSPQAAPNFYKCLFRKRNYIAGLWCSFMFGVIFTTFNATVPLHVRDKFKWGGLESGLMFAALQFPRLLMSPFVGWLKDRIGTRIPTFYGFSALTPFLWLLGIPGSGLFRWADTKDRGPALYVLAMILIGTNSAFLNAAGSIEATMAAKELQKEHPGAFGPGGGKARAIALSGVSFILGSCVGPVLAGVLNQKFGYYTMNCVIASSSALSAVVAYTFLPKRKFPNE</sequence>
<reference evidence="10" key="1">
    <citation type="journal article" date="2017" name="Nat. Microbiol.">
        <title>Global analysis of biosynthetic gene clusters reveals vast potential of secondary metabolite production in Penicillium species.</title>
        <authorList>
            <person name="Nielsen J.C."/>
            <person name="Grijseels S."/>
            <person name="Prigent S."/>
            <person name="Ji B."/>
            <person name="Dainat J."/>
            <person name="Nielsen K.F."/>
            <person name="Frisvad J.C."/>
            <person name="Workman M."/>
            <person name="Nielsen J."/>
        </authorList>
    </citation>
    <scope>NUCLEOTIDE SEQUENCE [LARGE SCALE GENOMIC DNA]</scope>
    <source>
        <strain evidence="10">IBT 31811</strain>
    </source>
</reference>
<dbReference type="EMBL" id="MDYN01000013">
    <property type="protein sequence ID" value="OQD84367.1"/>
    <property type="molecule type" value="Genomic_DNA"/>
</dbReference>
<dbReference type="GO" id="GO:0022857">
    <property type="term" value="F:transmembrane transporter activity"/>
    <property type="evidence" value="ECO:0007669"/>
    <property type="project" value="InterPro"/>
</dbReference>
<feature type="transmembrane region" description="Helical" evidence="7">
    <location>
        <begin position="364"/>
        <end position="390"/>
    </location>
</feature>
<dbReference type="Gene3D" id="1.20.1250.20">
    <property type="entry name" value="MFS general substrate transporter like domains"/>
    <property type="match status" value="2"/>
</dbReference>
<keyword evidence="4 7" id="KW-1133">Transmembrane helix</keyword>
<name>A0A1V6Q5S8_9EURO</name>
<evidence type="ECO:0000256" key="3">
    <source>
        <dbReference type="ARBA" id="ARBA00022692"/>
    </source>
</evidence>
<evidence type="ECO:0000313" key="9">
    <source>
        <dbReference type="EMBL" id="OQD84367.1"/>
    </source>
</evidence>